<dbReference type="InterPro" id="IPR010354">
    <property type="entry name" value="Oleate_hydratase"/>
</dbReference>
<dbReference type="OrthoDB" id="545169at2759"/>
<proteinExistence type="predicted"/>
<dbReference type="GO" id="GO:0006631">
    <property type="term" value="P:fatty acid metabolic process"/>
    <property type="evidence" value="ECO:0007669"/>
    <property type="project" value="InterPro"/>
</dbReference>
<keyword evidence="2" id="KW-1185">Reference proteome</keyword>
<dbReference type="Pfam" id="PF06100">
    <property type="entry name" value="MCRA"/>
    <property type="match status" value="1"/>
</dbReference>
<dbReference type="EMBL" id="KV878691">
    <property type="protein sequence ID" value="OJJ68254.1"/>
    <property type="molecule type" value="Genomic_DNA"/>
</dbReference>
<evidence type="ECO:0000313" key="2">
    <source>
        <dbReference type="Proteomes" id="UP000184499"/>
    </source>
</evidence>
<dbReference type="SUPFAM" id="SSF51905">
    <property type="entry name" value="FAD/NAD(P)-binding domain"/>
    <property type="match status" value="1"/>
</dbReference>
<accession>A0A1L9U9A2</accession>
<dbReference type="VEuPathDB" id="FungiDB:ASPBRDRAFT_133809"/>
<dbReference type="AlphaFoldDB" id="A0A1L9U9A2"/>
<dbReference type="PANTHER" id="PTHR37417">
    <property type="entry name" value="67 KDA MYOSIN-CROSS-REACTIVE ANTIGEN FAMILY PROTEIN (AFU_ORTHOLOGUE AFUA_5G09970)"/>
    <property type="match status" value="1"/>
</dbReference>
<gene>
    <name evidence="1" type="ORF">ASPBRDRAFT_133809</name>
</gene>
<evidence type="ECO:0008006" key="3">
    <source>
        <dbReference type="Google" id="ProtNLM"/>
    </source>
</evidence>
<name>A0A1L9U9A2_ASPBC</name>
<dbReference type="GO" id="GO:0071949">
    <property type="term" value="F:FAD binding"/>
    <property type="evidence" value="ECO:0007669"/>
    <property type="project" value="InterPro"/>
</dbReference>
<reference evidence="2" key="1">
    <citation type="journal article" date="2017" name="Genome Biol.">
        <title>Comparative genomics reveals high biological diversity and specific adaptations in the industrially and medically important fungal genus Aspergillus.</title>
        <authorList>
            <person name="de Vries R.P."/>
            <person name="Riley R."/>
            <person name="Wiebenga A."/>
            <person name="Aguilar-Osorio G."/>
            <person name="Amillis S."/>
            <person name="Uchima C.A."/>
            <person name="Anderluh G."/>
            <person name="Asadollahi M."/>
            <person name="Askin M."/>
            <person name="Barry K."/>
            <person name="Battaglia E."/>
            <person name="Bayram O."/>
            <person name="Benocci T."/>
            <person name="Braus-Stromeyer S.A."/>
            <person name="Caldana C."/>
            <person name="Canovas D."/>
            <person name="Cerqueira G.C."/>
            <person name="Chen F."/>
            <person name="Chen W."/>
            <person name="Choi C."/>
            <person name="Clum A."/>
            <person name="Dos Santos R.A."/>
            <person name="Damasio A.R."/>
            <person name="Diallinas G."/>
            <person name="Emri T."/>
            <person name="Fekete E."/>
            <person name="Flipphi M."/>
            <person name="Freyberg S."/>
            <person name="Gallo A."/>
            <person name="Gournas C."/>
            <person name="Habgood R."/>
            <person name="Hainaut M."/>
            <person name="Harispe M.L."/>
            <person name="Henrissat B."/>
            <person name="Hilden K.S."/>
            <person name="Hope R."/>
            <person name="Hossain A."/>
            <person name="Karabika E."/>
            <person name="Karaffa L."/>
            <person name="Karanyi Z."/>
            <person name="Krasevec N."/>
            <person name="Kuo A."/>
            <person name="Kusch H."/>
            <person name="LaButti K."/>
            <person name="Lagendijk E.L."/>
            <person name="Lapidus A."/>
            <person name="Levasseur A."/>
            <person name="Lindquist E."/>
            <person name="Lipzen A."/>
            <person name="Logrieco A.F."/>
            <person name="MacCabe A."/>
            <person name="Maekelae M.R."/>
            <person name="Malavazi I."/>
            <person name="Melin P."/>
            <person name="Meyer V."/>
            <person name="Mielnichuk N."/>
            <person name="Miskei M."/>
            <person name="Molnar A.P."/>
            <person name="Mule G."/>
            <person name="Ngan C.Y."/>
            <person name="Orejas M."/>
            <person name="Orosz E."/>
            <person name="Ouedraogo J.P."/>
            <person name="Overkamp K.M."/>
            <person name="Park H.-S."/>
            <person name="Perrone G."/>
            <person name="Piumi F."/>
            <person name="Punt P.J."/>
            <person name="Ram A.F."/>
            <person name="Ramon A."/>
            <person name="Rauscher S."/>
            <person name="Record E."/>
            <person name="Riano-Pachon D.M."/>
            <person name="Robert V."/>
            <person name="Roehrig J."/>
            <person name="Ruller R."/>
            <person name="Salamov A."/>
            <person name="Salih N.S."/>
            <person name="Samson R.A."/>
            <person name="Sandor E."/>
            <person name="Sanguinetti M."/>
            <person name="Schuetze T."/>
            <person name="Sepcic K."/>
            <person name="Shelest E."/>
            <person name="Sherlock G."/>
            <person name="Sophianopoulou V."/>
            <person name="Squina F.M."/>
            <person name="Sun H."/>
            <person name="Susca A."/>
            <person name="Todd R.B."/>
            <person name="Tsang A."/>
            <person name="Unkles S.E."/>
            <person name="van de Wiele N."/>
            <person name="van Rossen-Uffink D."/>
            <person name="Oliveira J.V."/>
            <person name="Vesth T.C."/>
            <person name="Visser J."/>
            <person name="Yu J.-H."/>
            <person name="Zhou M."/>
            <person name="Andersen M.R."/>
            <person name="Archer D.B."/>
            <person name="Baker S.E."/>
            <person name="Benoit I."/>
            <person name="Brakhage A.A."/>
            <person name="Braus G.H."/>
            <person name="Fischer R."/>
            <person name="Frisvad J.C."/>
            <person name="Goldman G.H."/>
            <person name="Houbraken J."/>
            <person name="Oakley B."/>
            <person name="Pocsi I."/>
            <person name="Scazzocchio C."/>
            <person name="Seiboth B."/>
            <person name="vanKuyk P.A."/>
            <person name="Wortman J."/>
            <person name="Dyer P.S."/>
            <person name="Grigoriev I.V."/>
        </authorList>
    </citation>
    <scope>NUCLEOTIDE SEQUENCE [LARGE SCALE GENOMIC DNA]</scope>
    <source>
        <strain evidence="2">CBS 101740 / IMI 381727 / IBT 21946</strain>
    </source>
</reference>
<protein>
    <recommendedName>
        <fullName evidence="3">Oleate hydratase</fullName>
    </recommendedName>
</protein>
<dbReference type="GO" id="GO:0050151">
    <property type="term" value="F:oleate hydratase activity"/>
    <property type="evidence" value="ECO:0007669"/>
    <property type="project" value="InterPro"/>
</dbReference>
<sequence length="538" mass="59979">MYGGNGNIKRDPKTTQAWLIGSGIASLAGAVHLIHDAGVPPANIHILDVHSHAGGGIKSCGDPENGYVLYTGSLPYFHDRCVEQLLSLVPNADNPKRSLLDSIKEFDRATSPKRGAPTRLIKHGDKGPECLPAKSLQIGPKYRMELIKLMLENERTLGDKAIQDAFDEAFFKTNFWTLWSTTFAMQPWHSLVEFKRCLCKHLAEIEHLNDVKALDRTKYTIYESVIMPIESYLRSEGVDFHFNAKVTNLQMNPKEALTTVSEIILKDNGEQKTIYVKPDDIVMVTLGSTTSATERGSNTNAPPAIPQHNKEFLDDDWALWVDLMQASMDYGNPFNFHNNVDQSTLETFTVTLRDSDFMDRYEKLTHNKPGTGALLSFADSNWGLSISVPRQPVCSDQPSSVDVFWGYGLHPDKTGNFVHKPMCQCSGEEVLTEVLSQLGMPVEDILPKSITNPVLMPMATAPLMPRRHDYRPDVIPAQSRNLALVGQYVEIPEDTTLSMEYSVRGAQMAVFSAMKLNKHPPKIERHLLLSVFDLLGGA</sequence>
<organism evidence="1 2">
    <name type="scientific">Aspergillus brasiliensis (strain CBS 101740 / IMI 381727 / IBT 21946)</name>
    <dbReference type="NCBI Taxonomy" id="767769"/>
    <lineage>
        <taxon>Eukaryota</taxon>
        <taxon>Fungi</taxon>
        <taxon>Dikarya</taxon>
        <taxon>Ascomycota</taxon>
        <taxon>Pezizomycotina</taxon>
        <taxon>Eurotiomycetes</taxon>
        <taxon>Eurotiomycetidae</taxon>
        <taxon>Eurotiales</taxon>
        <taxon>Aspergillaceae</taxon>
        <taxon>Aspergillus</taxon>
        <taxon>Aspergillus subgen. Circumdati</taxon>
    </lineage>
</organism>
<dbReference type="OMA" id="FHDRCVE"/>
<dbReference type="InterPro" id="IPR036188">
    <property type="entry name" value="FAD/NAD-bd_sf"/>
</dbReference>
<dbReference type="RefSeq" id="XP_067475503.1">
    <property type="nucleotide sequence ID" value="XM_067618551.1"/>
</dbReference>
<dbReference type="Gene3D" id="3.50.50.60">
    <property type="entry name" value="FAD/NAD(P)-binding domain"/>
    <property type="match status" value="3"/>
</dbReference>
<dbReference type="GeneID" id="93571039"/>
<evidence type="ECO:0000313" key="1">
    <source>
        <dbReference type="EMBL" id="OJJ68254.1"/>
    </source>
</evidence>
<dbReference type="PANTHER" id="PTHR37417:SF4">
    <property type="entry name" value="67 KDA MYOSIN-CROSS-REACTIVE ANTIGEN FAMILY PROTEIN (AFU_ORTHOLOGUE AFUA_3G03570)"/>
    <property type="match status" value="1"/>
</dbReference>
<dbReference type="Proteomes" id="UP000184499">
    <property type="component" value="Unassembled WGS sequence"/>
</dbReference>